<evidence type="ECO:0000256" key="1">
    <source>
        <dbReference type="ARBA" id="ARBA00004123"/>
    </source>
</evidence>
<dbReference type="EMBL" id="HBIO01018877">
    <property type="protein sequence ID" value="CAE0469671.1"/>
    <property type="molecule type" value="Transcribed_RNA"/>
</dbReference>
<evidence type="ECO:0000313" key="11">
    <source>
        <dbReference type="EMBL" id="CAE0469671.1"/>
    </source>
</evidence>
<dbReference type="InterPro" id="IPR043136">
    <property type="entry name" value="B30.2/SPRY_sf"/>
</dbReference>
<keyword evidence="6" id="KW-0508">mRNA splicing</keyword>
<dbReference type="PROSITE" id="PS50188">
    <property type="entry name" value="B302_SPRY"/>
    <property type="match status" value="1"/>
</dbReference>
<feature type="compositionally biased region" description="Acidic residues" evidence="9">
    <location>
        <begin position="316"/>
        <end position="326"/>
    </location>
</feature>
<dbReference type="CDD" id="cd11709">
    <property type="entry name" value="SPRY"/>
    <property type="match status" value="1"/>
</dbReference>
<evidence type="ECO:0000256" key="2">
    <source>
        <dbReference type="ARBA" id="ARBA00004496"/>
    </source>
</evidence>
<evidence type="ECO:0000256" key="9">
    <source>
        <dbReference type="SAM" id="MobiDB-lite"/>
    </source>
</evidence>
<name>A0A7S3Q8U1_9STRA</name>
<feature type="region of interest" description="Disordered" evidence="9">
    <location>
        <begin position="72"/>
        <end position="99"/>
    </location>
</feature>
<keyword evidence="5" id="KW-0507">mRNA processing</keyword>
<dbReference type="GO" id="GO:0005737">
    <property type="term" value="C:cytoplasm"/>
    <property type="evidence" value="ECO:0007669"/>
    <property type="project" value="UniProtKB-SubCell"/>
</dbReference>
<feature type="compositionally biased region" description="Low complexity" evidence="9">
    <location>
        <begin position="76"/>
        <end position="87"/>
    </location>
</feature>
<dbReference type="GO" id="GO:0005634">
    <property type="term" value="C:nucleus"/>
    <property type="evidence" value="ECO:0007669"/>
    <property type="project" value="UniProtKB-SubCell"/>
</dbReference>
<evidence type="ECO:0000256" key="5">
    <source>
        <dbReference type="ARBA" id="ARBA00022664"/>
    </source>
</evidence>
<dbReference type="PANTHER" id="PTHR12786:SF1">
    <property type="entry name" value="SPLICING REGULATOR SDE2"/>
    <property type="match status" value="1"/>
</dbReference>
<dbReference type="Pfam" id="PF13297">
    <property type="entry name" value="SDE2_2C"/>
    <property type="match status" value="1"/>
</dbReference>
<sequence>MASAISLRHLPPDNSSTAVTKENQVLVRFNNEKTHVLRFPFPASNEDILNQLSARTNIPKYALRLHDNDKSAQKFNGSANGSVNGNDNGNGNGNGNDNRHYNSVRFLSASTFLPIRGGKGGFGTLLKGQSKKAGARQTVDFGACRDLNGRRLRHVNDEIKLRVWRESMNRRMMRESEQNGGAMAIIDVEKEMEELKTASGIRNWHLMTPSWGAGEMSNKSRRKEEMKMRRELERYARDQKIKLEKQLEKKRVWDQSIKDYAISAQKRAAEDERMSKSILEGMGKRRKMGSAESTQKAQDVVESKATSVADMSTDSINDDGDGEDNGTESISFLSSSLICSLSGDVVIEDGEENGKSAKKQTFPRVQSKSEFATATVLTNASDHDETLLKGLYYEITIESAGISQIGWAKIMTDENHEKKGFAPNSDTGDGVGDDEFSYGYDGLRHLSFHNGKESAYGANEKDWKDGDIVGCMHNVKGELSFSINGRNMGIAFDTGSSAGSLSPVFSLNQNEIISLNIGPAFEYCPDGYKGVSTLLKDRTKTGLTLKSDDPVNNDPAPMSNRKKELAGSTSSIGGIIFPVSKPRVMQPQSLGTAAQQAENDNEEPSRNIASKPLNLNDFNSSKGLEKLGMNCLKKELYDRGCKCGGSLVERASRLYSIKGLNRDEIPRKIRGKNFCA</sequence>
<feature type="region of interest" description="Disordered" evidence="9">
    <location>
        <begin position="586"/>
        <end position="614"/>
    </location>
</feature>
<keyword evidence="7" id="KW-0539">Nucleus</keyword>
<dbReference type="InterPro" id="IPR053822">
    <property type="entry name" value="SDE2-like_dom"/>
</dbReference>
<dbReference type="AlphaFoldDB" id="A0A7S3Q8U1"/>
<keyword evidence="4" id="KW-0963">Cytoplasm</keyword>
<evidence type="ECO:0000256" key="7">
    <source>
        <dbReference type="ARBA" id="ARBA00023242"/>
    </source>
</evidence>
<evidence type="ECO:0000259" key="10">
    <source>
        <dbReference type="PROSITE" id="PS50188"/>
    </source>
</evidence>
<dbReference type="PANTHER" id="PTHR12786">
    <property type="entry name" value="SPLICING FACTOR SF3A-RELATED"/>
    <property type="match status" value="1"/>
</dbReference>
<dbReference type="InterPro" id="IPR025086">
    <property type="entry name" value="SDE2/SF3A3_SAP"/>
</dbReference>
<feature type="region of interest" description="Disordered" evidence="9">
    <location>
        <begin position="544"/>
        <end position="565"/>
    </location>
</feature>
<dbReference type="InterPro" id="IPR051421">
    <property type="entry name" value="RNA_Proc_DNA_Dmg_Regulator"/>
</dbReference>
<comment type="subcellular location">
    <subcellularLocation>
        <location evidence="2">Cytoplasm</location>
    </subcellularLocation>
    <subcellularLocation>
        <location evidence="1">Nucleus</location>
    </subcellularLocation>
</comment>
<dbReference type="SMART" id="SM00449">
    <property type="entry name" value="SPRY"/>
    <property type="match status" value="1"/>
</dbReference>
<dbReference type="Pfam" id="PF00622">
    <property type="entry name" value="SPRY"/>
    <property type="match status" value="1"/>
</dbReference>
<dbReference type="Pfam" id="PF22782">
    <property type="entry name" value="SDE2"/>
    <property type="match status" value="1"/>
</dbReference>
<dbReference type="InterPro" id="IPR001870">
    <property type="entry name" value="B30.2/SPRY"/>
</dbReference>
<dbReference type="Gene3D" id="2.60.120.920">
    <property type="match status" value="1"/>
</dbReference>
<evidence type="ECO:0000256" key="8">
    <source>
        <dbReference type="ARBA" id="ARBA00023306"/>
    </source>
</evidence>
<protein>
    <recommendedName>
        <fullName evidence="10">B30.2/SPRY domain-containing protein</fullName>
    </recommendedName>
</protein>
<organism evidence="11">
    <name type="scientific">Chaetoceros debilis</name>
    <dbReference type="NCBI Taxonomy" id="122233"/>
    <lineage>
        <taxon>Eukaryota</taxon>
        <taxon>Sar</taxon>
        <taxon>Stramenopiles</taxon>
        <taxon>Ochrophyta</taxon>
        <taxon>Bacillariophyta</taxon>
        <taxon>Coscinodiscophyceae</taxon>
        <taxon>Chaetocerotophycidae</taxon>
        <taxon>Chaetocerotales</taxon>
        <taxon>Chaetocerotaceae</taxon>
        <taxon>Chaetoceros</taxon>
    </lineage>
</organism>
<dbReference type="InterPro" id="IPR003877">
    <property type="entry name" value="SPRY_dom"/>
</dbReference>
<dbReference type="InterPro" id="IPR013320">
    <property type="entry name" value="ConA-like_dom_sf"/>
</dbReference>
<feature type="region of interest" description="Disordered" evidence="9">
    <location>
        <begin position="280"/>
        <end position="327"/>
    </location>
</feature>
<evidence type="ECO:0000256" key="3">
    <source>
        <dbReference type="ARBA" id="ARBA00008726"/>
    </source>
</evidence>
<reference evidence="11" key="1">
    <citation type="submission" date="2021-01" db="EMBL/GenBank/DDBJ databases">
        <authorList>
            <person name="Corre E."/>
            <person name="Pelletier E."/>
            <person name="Niang G."/>
            <person name="Scheremetjew M."/>
            <person name="Finn R."/>
            <person name="Kale V."/>
            <person name="Holt S."/>
            <person name="Cochrane G."/>
            <person name="Meng A."/>
            <person name="Brown T."/>
            <person name="Cohen L."/>
        </authorList>
    </citation>
    <scope>NUCLEOTIDE SEQUENCE</scope>
    <source>
        <strain evidence="11">MM31A-1</strain>
    </source>
</reference>
<feature type="domain" description="B30.2/SPRY" evidence="10">
    <location>
        <begin position="312"/>
        <end position="522"/>
    </location>
</feature>
<gene>
    <name evidence="11" type="ORF">CDEB00056_LOCUS14524</name>
</gene>
<keyword evidence="8" id="KW-0131">Cell cycle</keyword>
<proteinExistence type="inferred from homology"/>
<evidence type="ECO:0000256" key="4">
    <source>
        <dbReference type="ARBA" id="ARBA00022490"/>
    </source>
</evidence>
<comment type="similarity">
    <text evidence="3">Belongs to the SDE2 family.</text>
</comment>
<dbReference type="SUPFAM" id="SSF49899">
    <property type="entry name" value="Concanavalin A-like lectins/glucanases"/>
    <property type="match status" value="1"/>
</dbReference>
<dbReference type="GO" id="GO:0006397">
    <property type="term" value="P:mRNA processing"/>
    <property type="evidence" value="ECO:0007669"/>
    <property type="project" value="UniProtKB-KW"/>
</dbReference>
<evidence type="ECO:0000256" key="6">
    <source>
        <dbReference type="ARBA" id="ARBA00023187"/>
    </source>
</evidence>
<dbReference type="GO" id="GO:0008380">
    <property type="term" value="P:RNA splicing"/>
    <property type="evidence" value="ECO:0007669"/>
    <property type="project" value="UniProtKB-KW"/>
</dbReference>
<accession>A0A7S3Q8U1</accession>
<feature type="compositionally biased region" description="Polar residues" evidence="9">
    <location>
        <begin position="586"/>
        <end position="598"/>
    </location>
</feature>